<gene>
    <name evidence="1" type="ORF">MM415B00636_0009</name>
</gene>
<reference evidence="1" key="1">
    <citation type="submission" date="2020-03" db="EMBL/GenBank/DDBJ databases">
        <title>The deep terrestrial virosphere.</title>
        <authorList>
            <person name="Holmfeldt K."/>
            <person name="Nilsson E."/>
            <person name="Simone D."/>
            <person name="Lopez-Fernandez M."/>
            <person name="Wu X."/>
            <person name="de Brujin I."/>
            <person name="Lundin D."/>
            <person name="Andersson A."/>
            <person name="Bertilsson S."/>
            <person name="Dopson M."/>
        </authorList>
    </citation>
    <scope>NUCLEOTIDE SEQUENCE</scope>
    <source>
        <strain evidence="1">MM415B00636</strain>
    </source>
</reference>
<organism evidence="1">
    <name type="scientific">viral metagenome</name>
    <dbReference type="NCBI Taxonomy" id="1070528"/>
    <lineage>
        <taxon>unclassified sequences</taxon>
        <taxon>metagenomes</taxon>
        <taxon>organismal metagenomes</taxon>
    </lineage>
</organism>
<proteinExistence type="predicted"/>
<dbReference type="AlphaFoldDB" id="A0A6M3IZX0"/>
<evidence type="ECO:0000313" key="1">
    <source>
        <dbReference type="EMBL" id="QJA63276.1"/>
    </source>
</evidence>
<sequence>MEKDTNLQAQEIFLDFKLQSGEYFYGCHNAKMPKKTCWLRQKSKEGLWVSPGNVFNLKRFPECEFCDKGKAILEEFANTKDIQLIIYEANVSRRRRKRR</sequence>
<dbReference type="EMBL" id="MT141494">
    <property type="protein sequence ID" value="QJA63276.1"/>
    <property type="molecule type" value="Genomic_DNA"/>
</dbReference>
<accession>A0A6M3IZX0</accession>
<protein>
    <submittedName>
        <fullName evidence="1">Uncharacterized protein</fullName>
    </submittedName>
</protein>
<name>A0A6M3IZX0_9ZZZZ</name>